<reference evidence="1 3" key="2">
    <citation type="journal article" date="2018" name="Plant J.">
        <title>The Physcomitrella patens chromosome-scale assembly reveals moss genome structure and evolution.</title>
        <authorList>
            <person name="Lang D."/>
            <person name="Ullrich K.K."/>
            <person name="Murat F."/>
            <person name="Fuchs J."/>
            <person name="Jenkins J."/>
            <person name="Haas F.B."/>
            <person name="Piednoel M."/>
            <person name="Gundlach H."/>
            <person name="Van Bel M."/>
            <person name="Meyberg R."/>
            <person name="Vives C."/>
            <person name="Morata J."/>
            <person name="Symeonidi A."/>
            <person name="Hiss M."/>
            <person name="Muchero W."/>
            <person name="Kamisugi Y."/>
            <person name="Saleh O."/>
            <person name="Blanc G."/>
            <person name="Decker E.L."/>
            <person name="van Gessel N."/>
            <person name="Grimwood J."/>
            <person name="Hayes R.D."/>
            <person name="Graham S.W."/>
            <person name="Gunter L.E."/>
            <person name="McDaniel S.F."/>
            <person name="Hoernstein S.N.W."/>
            <person name="Larsson A."/>
            <person name="Li F.W."/>
            <person name="Perroud P.F."/>
            <person name="Phillips J."/>
            <person name="Ranjan P."/>
            <person name="Rokshar D.S."/>
            <person name="Rothfels C.J."/>
            <person name="Schneider L."/>
            <person name="Shu S."/>
            <person name="Stevenson D.W."/>
            <person name="Thummler F."/>
            <person name="Tillich M."/>
            <person name="Villarreal Aguilar J.C."/>
            <person name="Widiez T."/>
            <person name="Wong G.K."/>
            <person name="Wymore A."/>
            <person name="Zhang Y."/>
            <person name="Zimmer A.D."/>
            <person name="Quatrano R.S."/>
            <person name="Mayer K.F.X."/>
            <person name="Goodstein D."/>
            <person name="Casacuberta J.M."/>
            <person name="Vandepoele K."/>
            <person name="Reski R."/>
            <person name="Cuming A.C."/>
            <person name="Tuskan G.A."/>
            <person name="Maumus F."/>
            <person name="Salse J."/>
            <person name="Schmutz J."/>
            <person name="Rensing S.A."/>
        </authorList>
    </citation>
    <scope>NUCLEOTIDE SEQUENCE [LARGE SCALE GENOMIC DNA]</scope>
    <source>
        <strain evidence="2 3">cv. Gransden 2004</strain>
    </source>
</reference>
<dbReference type="EnsemblPlants" id="Pp3c2_29990V3.2">
    <property type="protein sequence ID" value="Pp3c2_29990V3.2"/>
    <property type="gene ID" value="Pp3c2_29990"/>
</dbReference>
<keyword evidence="3" id="KW-1185">Reference proteome</keyword>
<dbReference type="PaxDb" id="3218-PP1S22_61V6.1"/>
<evidence type="ECO:0000313" key="3">
    <source>
        <dbReference type="Proteomes" id="UP000006727"/>
    </source>
</evidence>
<dbReference type="EMBL" id="ABEU02000002">
    <property type="protein sequence ID" value="PNR60616.1"/>
    <property type="molecule type" value="Genomic_DNA"/>
</dbReference>
<evidence type="ECO:0000313" key="2">
    <source>
        <dbReference type="EnsemblPlants" id="Pp3c2_29990V3.1"/>
    </source>
</evidence>
<reference evidence="2" key="3">
    <citation type="submission" date="2020-12" db="UniProtKB">
        <authorList>
            <consortium name="EnsemblPlants"/>
        </authorList>
    </citation>
    <scope>IDENTIFICATION</scope>
</reference>
<proteinExistence type="predicted"/>
<dbReference type="EnsemblPlants" id="Pp3c2_29990V3.1">
    <property type="protein sequence ID" value="Pp3c2_29990V3.1"/>
    <property type="gene ID" value="Pp3c2_29990"/>
</dbReference>
<gene>
    <name evidence="2" type="primary">LOC112278900</name>
    <name evidence="1" type="ORF">PHYPA_003409</name>
</gene>
<name>A0A2K1L3L7_PHYPA</name>
<dbReference type="Gramene" id="Pp3c2_29990V3.2">
    <property type="protein sequence ID" value="Pp3c2_29990V3.2"/>
    <property type="gene ID" value="Pp3c2_29990"/>
</dbReference>
<dbReference type="Proteomes" id="UP000006727">
    <property type="component" value="Chromosome 2"/>
</dbReference>
<protein>
    <submittedName>
        <fullName evidence="1 2">Uncharacterized protein</fullName>
    </submittedName>
</protein>
<accession>A0A2K1L3L7</accession>
<dbReference type="Gramene" id="Pp3c2_29990V3.1">
    <property type="protein sequence ID" value="Pp3c2_29990V3.1"/>
    <property type="gene ID" value="Pp3c2_29990"/>
</dbReference>
<organism evidence="1">
    <name type="scientific">Physcomitrium patens</name>
    <name type="common">Spreading-leaved earth moss</name>
    <name type="synonym">Physcomitrella patens</name>
    <dbReference type="NCBI Taxonomy" id="3218"/>
    <lineage>
        <taxon>Eukaryota</taxon>
        <taxon>Viridiplantae</taxon>
        <taxon>Streptophyta</taxon>
        <taxon>Embryophyta</taxon>
        <taxon>Bryophyta</taxon>
        <taxon>Bryophytina</taxon>
        <taxon>Bryopsida</taxon>
        <taxon>Funariidae</taxon>
        <taxon>Funariales</taxon>
        <taxon>Funariaceae</taxon>
        <taxon>Physcomitrium</taxon>
    </lineage>
</organism>
<evidence type="ECO:0000313" key="1">
    <source>
        <dbReference type="EMBL" id="PNR60616.1"/>
    </source>
</evidence>
<reference evidence="1 3" key="1">
    <citation type="journal article" date="2008" name="Science">
        <title>The Physcomitrella genome reveals evolutionary insights into the conquest of land by plants.</title>
        <authorList>
            <person name="Rensing S."/>
            <person name="Lang D."/>
            <person name="Zimmer A."/>
            <person name="Terry A."/>
            <person name="Salamov A."/>
            <person name="Shapiro H."/>
            <person name="Nishiyama T."/>
            <person name="Perroud P.-F."/>
            <person name="Lindquist E."/>
            <person name="Kamisugi Y."/>
            <person name="Tanahashi T."/>
            <person name="Sakakibara K."/>
            <person name="Fujita T."/>
            <person name="Oishi K."/>
            <person name="Shin-I T."/>
            <person name="Kuroki Y."/>
            <person name="Toyoda A."/>
            <person name="Suzuki Y."/>
            <person name="Hashimoto A."/>
            <person name="Yamaguchi K."/>
            <person name="Sugano A."/>
            <person name="Kohara Y."/>
            <person name="Fujiyama A."/>
            <person name="Anterola A."/>
            <person name="Aoki S."/>
            <person name="Ashton N."/>
            <person name="Barbazuk W.B."/>
            <person name="Barker E."/>
            <person name="Bennetzen J."/>
            <person name="Bezanilla M."/>
            <person name="Blankenship R."/>
            <person name="Cho S.H."/>
            <person name="Dutcher S."/>
            <person name="Estelle M."/>
            <person name="Fawcett J.A."/>
            <person name="Gundlach H."/>
            <person name="Hanada K."/>
            <person name="Heyl A."/>
            <person name="Hicks K.A."/>
            <person name="Hugh J."/>
            <person name="Lohr M."/>
            <person name="Mayer K."/>
            <person name="Melkozernov A."/>
            <person name="Murata T."/>
            <person name="Nelson D."/>
            <person name="Pils B."/>
            <person name="Prigge M."/>
            <person name="Reiss B."/>
            <person name="Renner T."/>
            <person name="Rombauts S."/>
            <person name="Rushton P."/>
            <person name="Sanderfoot A."/>
            <person name="Schween G."/>
            <person name="Shiu S.-H."/>
            <person name="Stueber K."/>
            <person name="Theodoulou F.L."/>
            <person name="Tu H."/>
            <person name="Van de Peer Y."/>
            <person name="Verrier P.J."/>
            <person name="Waters E."/>
            <person name="Wood A."/>
            <person name="Yang L."/>
            <person name="Cove D."/>
            <person name="Cuming A."/>
            <person name="Hasebe M."/>
            <person name="Lucas S."/>
            <person name="Mishler D.B."/>
            <person name="Reski R."/>
            <person name="Grigoriev I."/>
            <person name="Quatrano R.S."/>
            <person name="Boore J.L."/>
        </authorList>
    </citation>
    <scope>NUCLEOTIDE SEQUENCE [LARGE SCALE GENOMIC DNA]</scope>
    <source>
        <strain evidence="2 3">cv. Gransden 2004</strain>
    </source>
</reference>
<dbReference type="AlphaFoldDB" id="A0A2K1L3L7"/>
<sequence>MVGEIMRSCSGKSQNPHELQIDRLVILRELGGRFGPSLRDPFSEIVFYLRTNPRVEKDGERCKQGTALAQSLFSASHRGQEKRRPCIDSSGIDGFTLARISVFTRLWL</sequence>
<dbReference type="RefSeq" id="XP_024368558.1">
    <property type="nucleotide sequence ID" value="XM_024512790.2"/>
</dbReference>
<dbReference type="GeneID" id="112278900"/>